<evidence type="ECO:0000259" key="1">
    <source>
        <dbReference type="Pfam" id="PF12680"/>
    </source>
</evidence>
<keyword evidence="3" id="KW-1185">Reference proteome</keyword>
<dbReference type="InterPro" id="IPR037401">
    <property type="entry name" value="SnoaL-like"/>
</dbReference>
<reference evidence="3" key="1">
    <citation type="journal article" date="2019" name="Int. J. Syst. Evol. Microbiol.">
        <title>The Global Catalogue of Microorganisms (GCM) 10K type strain sequencing project: providing services to taxonomists for standard genome sequencing and annotation.</title>
        <authorList>
            <consortium name="The Broad Institute Genomics Platform"/>
            <consortium name="The Broad Institute Genome Sequencing Center for Infectious Disease"/>
            <person name="Wu L."/>
            <person name="Ma J."/>
        </authorList>
    </citation>
    <scope>NUCLEOTIDE SEQUENCE [LARGE SCALE GENOMIC DNA]</scope>
    <source>
        <strain evidence="3">CGMCC 4.7289</strain>
    </source>
</reference>
<proteinExistence type="predicted"/>
<dbReference type="Proteomes" id="UP001595816">
    <property type="component" value="Unassembled WGS sequence"/>
</dbReference>
<evidence type="ECO:0000313" key="3">
    <source>
        <dbReference type="Proteomes" id="UP001595816"/>
    </source>
</evidence>
<protein>
    <submittedName>
        <fullName evidence="2">Nuclear transport factor 2 family protein</fullName>
    </submittedName>
</protein>
<sequence length="132" mass="14607">MTAHVTDSPERFVADFFTGLTEQVVLADTDTAEAMARFFAPDIVQISDGIHLDWDKLLAHMRPARKTLTGGRFSVEVHEAVASGDTVATRFTLRVVSGKGRRIDTEVFMFASFTPDGRMTRSRQLTRALDGS</sequence>
<dbReference type="InterPro" id="IPR032710">
    <property type="entry name" value="NTF2-like_dom_sf"/>
</dbReference>
<dbReference type="Gene3D" id="3.10.450.50">
    <property type="match status" value="1"/>
</dbReference>
<evidence type="ECO:0000313" key="2">
    <source>
        <dbReference type="EMBL" id="MFC4131830.1"/>
    </source>
</evidence>
<gene>
    <name evidence="2" type="ORF">ACFOZ4_14570</name>
</gene>
<dbReference type="SUPFAM" id="SSF54427">
    <property type="entry name" value="NTF2-like"/>
    <property type="match status" value="1"/>
</dbReference>
<name>A0ABV8LM56_9ACTN</name>
<dbReference type="EMBL" id="JBHSAY010000008">
    <property type="protein sequence ID" value="MFC4131830.1"/>
    <property type="molecule type" value="Genomic_DNA"/>
</dbReference>
<feature type="domain" description="SnoaL-like" evidence="1">
    <location>
        <begin position="29"/>
        <end position="121"/>
    </location>
</feature>
<dbReference type="RefSeq" id="WP_253763384.1">
    <property type="nucleotide sequence ID" value="NZ_JAMZDZ010000001.1"/>
</dbReference>
<comment type="caution">
    <text evidence="2">The sequence shown here is derived from an EMBL/GenBank/DDBJ whole genome shotgun (WGS) entry which is preliminary data.</text>
</comment>
<accession>A0ABV8LM56</accession>
<organism evidence="2 3">
    <name type="scientific">Hamadaea flava</name>
    <dbReference type="NCBI Taxonomy" id="1742688"/>
    <lineage>
        <taxon>Bacteria</taxon>
        <taxon>Bacillati</taxon>
        <taxon>Actinomycetota</taxon>
        <taxon>Actinomycetes</taxon>
        <taxon>Micromonosporales</taxon>
        <taxon>Micromonosporaceae</taxon>
        <taxon>Hamadaea</taxon>
    </lineage>
</organism>
<dbReference type="Pfam" id="PF12680">
    <property type="entry name" value="SnoaL_2"/>
    <property type="match status" value="1"/>
</dbReference>